<protein>
    <recommendedName>
        <fullName evidence="1">DUF3739 domain-containing protein</fullName>
    </recommendedName>
</protein>
<keyword evidence="3" id="KW-1185">Reference proteome</keyword>
<evidence type="ECO:0000313" key="3">
    <source>
        <dbReference type="Proteomes" id="UP000052023"/>
    </source>
</evidence>
<accession>A0A0R3MM10</accession>
<evidence type="ECO:0000313" key="2">
    <source>
        <dbReference type="EMBL" id="KRR21067.1"/>
    </source>
</evidence>
<dbReference type="AlphaFoldDB" id="A0A0R3MM10"/>
<name>A0A0R3MM10_9BRAD</name>
<dbReference type="InterPro" id="IPR021026">
    <property type="entry name" value="Filamn_hemagglutn_DUF3739"/>
</dbReference>
<dbReference type="Proteomes" id="UP000052023">
    <property type="component" value="Unassembled WGS sequence"/>
</dbReference>
<feature type="domain" description="DUF3739" evidence="1">
    <location>
        <begin position="124"/>
        <end position="224"/>
    </location>
</feature>
<dbReference type="Pfam" id="PF12545">
    <property type="entry name" value="DUF3739"/>
    <property type="match status" value="1"/>
</dbReference>
<dbReference type="OrthoDB" id="1776524at2"/>
<reference evidence="2 3" key="1">
    <citation type="submission" date="2014-03" db="EMBL/GenBank/DDBJ databases">
        <title>Bradyrhizobium valentinum sp. nov., isolated from effective nodules of Lupinus mariae-josephae, a lupine endemic of basic-lime soils in Eastern Spain.</title>
        <authorList>
            <person name="Duran D."/>
            <person name="Rey L."/>
            <person name="Navarro A."/>
            <person name="Busquets A."/>
            <person name="Imperial J."/>
            <person name="Ruiz-Argueso T."/>
        </authorList>
    </citation>
    <scope>NUCLEOTIDE SEQUENCE [LARGE SCALE GENOMIC DNA]</scope>
    <source>
        <strain evidence="2 3">Ro19</strain>
    </source>
</reference>
<evidence type="ECO:0000259" key="1">
    <source>
        <dbReference type="Pfam" id="PF12545"/>
    </source>
</evidence>
<organism evidence="2 3">
    <name type="scientific">Bradyrhizobium retamae</name>
    <dbReference type="NCBI Taxonomy" id="1300035"/>
    <lineage>
        <taxon>Bacteria</taxon>
        <taxon>Pseudomonadati</taxon>
        <taxon>Pseudomonadota</taxon>
        <taxon>Alphaproteobacteria</taxon>
        <taxon>Hyphomicrobiales</taxon>
        <taxon>Nitrobacteraceae</taxon>
        <taxon>Bradyrhizobium</taxon>
    </lineage>
</organism>
<proteinExistence type="predicted"/>
<comment type="caution">
    <text evidence="2">The sequence shown here is derived from an EMBL/GenBank/DDBJ whole genome shotgun (WGS) entry which is preliminary data.</text>
</comment>
<sequence>MWPELERRRPVYMQELREAGKDQGEAGTGGLPRNGGYNRGYTAIQTLFPGNDWKGDVAIGNALFRTMAGGNVEVLTPGGGLQVAALGKDAPSGYGLVTLGYGDINIFARNNVVVDRSRILTFGGGDEIIWSTVGDIDAGRGGKTARVPSAPEVLTDIDAVTRILEKADISGSGIGTIVGFTGVEEGDVHLIAPEGTVNAGDAGVRVAAISILRPSFAERQPVQASRLPSSSSRCSASAAAVATLRSIKTSSRSGEAV</sequence>
<dbReference type="EMBL" id="LLYA01000173">
    <property type="protein sequence ID" value="KRR21067.1"/>
    <property type="molecule type" value="Genomic_DNA"/>
</dbReference>
<gene>
    <name evidence="2" type="ORF">CQ13_31410</name>
</gene>